<name>A0A9N8F1N0_9STRA</name>
<keyword evidence="2 6" id="KW-0812">Transmembrane</keyword>
<dbReference type="InterPro" id="IPR011547">
    <property type="entry name" value="SLC26A/SulP_dom"/>
</dbReference>
<comment type="caution">
    <text evidence="9">The sequence shown here is derived from an EMBL/GenBank/DDBJ whole genome shotgun (WGS) entry which is preliminary data.</text>
</comment>
<organism evidence="9 10">
    <name type="scientific">Seminavis robusta</name>
    <dbReference type="NCBI Taxonomy" id="568900"/>
    <lineage>
        <taxon>Eukaryota</taxon>
        <taxon>Sar</taxon>
        <taxon>Stramenopiles</taxon>
        <taxon>Ochrophyta</taxon>
        <taxon>Bacillariophyta</taxon>
        <taxon>Bacillariophyceae</taxon>
        <taxon>Bacillariophycidae</taxon>
        <taxon>Naviculales</taxon>
        <taxon>Naviculaceae</taxon>
        <taxon>Seminavis</taxon>
    </lineage>
</organism>
<feature type="transmembrane region" description="Helical" evidence="6">
    <location>
        <begin position="270"/>
        <end position="290"/>
    </location>
</feature>
<evidence type="ECO:0000313" key="10">
    <source>
        <dbReference type="Proteomes" id="UP001153069"/>
    </source>
</evidence>
<protein>
    <submittedName>
        <fullName evidence="9">Solute carrier family 26</fullName>
    </submittedName>
</protein>
<keyword evidence="10" id="KW-1185">Reference proteome</keyword>
<dbReference type="InterPro" id="IPR036513">
    <property type="entry name" value="STAS_dom_sf"/>
</dbReference>
<dbReference type="CDD" id="cd07042">
    <property type="entry name" value="STAS_SulP_like_sulfate_transporter"/>
    <property type="match status" value="1"/>
</dbReference>
<feature type="transmembrane region" description="Helical" evidence="6">
    <location>
        <begin position="588"/>
        <end position="619"/>
    </location>
</feature>
<feature type="transmembrane region" description="Helical" evidence="6">
    <location>
        <begin position="370"/>
        <end position="393"/>
    </location>
</feature>
<reference evidence="9" key="1">
    <citation type="submission" date="2020-06" db="EMBL/GenBank/DDBJ databases">
        <authorList>
            <consortium name="Plant Systems Biology data submission"/>
        </authorList>
    </citation>
    <scope>NUCLEOTIDE SEQUENCE</scope>
    <source>
        <strain evidence="9">D6</strain>
    </source>
</reference>
<dbReference type="Gene3D" id="2.60.120.10">
    <property type="entry name" value="Jelly Rolls"/>
    <property type="match status" value="1"/>
</dbReference>
<feature type="domain" description="Cyclic nucleotide-binding" evidence="7">
    <location>
        <begin position="895"/>
        <end position="1003"/>
    </location>
</feature>
<dbReference type="InterPro" id="IPR000595">
    <property type="entry name" value="cNMP-bd_dom"/>
</dbReference>
<sequence>MTAFNGDDRDADHGGDDTVDSRHVNFEPASVRSTMALMGSSSEVLHSYRRHPSDNGEDPVVSSPGGRRRSLQFGASHTMDRLRTTFLAESPSTLIGLLPHMGSSSDDADQELAPNQTLPQRMRKSHRVPDPSSFNAESEKRIGLGKMVQNSLGQIPAIILIALFHLMIGIPFGVSYFPIGWKSSTEEVSSNNATTASGAPDDFVNGPFPLPGKEALGIRMFLYATIIAQVVLALRSDFHSAIGLEMVENVPFYHELAATAIKHCGYGMEALVTLFFMFGIASVIVGIVFYGLGKFELGRITYYFPVHVLVGCIGGIGLYIARTGLEVTMDVALTVEHIMEYWQLLRVTIMFEIILRILERVTLDAEGKPRYALLSPIYFCSITPIFYLGLLILQVPVQDARDDGYFFPAIETASSGTATTSNADGGIWQSIMSDEGIFDMWRHLDIRVVSWKAIFESIPTMIALTLFSLIHVPINIPALGISTNTDVDMNNELIAHGYSNFLSGICGCGLQNYLAYTQSVVYHRSGGRGRPSGIAVAIVTAALFVVGPTIASFIPRAMAGSLLLHVGIDLFLEGVYDSWEKFDGLEYAGIWLIVIVMTLQGMEAAMIAGIIAAVSTIAVQNSMYLNPIRGSMSAATLRSSHRNRNYQARDVLDCPHKGRARIIVIQLQGHLFFGNFAQLTTGIHNRLNEMNKDIEGRRIVILDFTLVVGIDSSAAQGLIKLKESMQKKHRVDVCIHVTGSEDGFPCEFDLSKELTTSHHHNRRIQNRKQAKKAVGDACTEVVTEATSLLHATGSCDSLLLDDEECHELMNYSGSFVMESLDLALIFAENILICWEDPTLLDDYDPRVGVVDHFDPKWKEHSHNPPSLITNAMLYSSHSSTNFASEEEEKETVLKCFENMNPDRIFTKQDMEVLLSYFTRQTYAKDEYLWRQNEASDCAKLLLSGMLMAMLENEAGTSELISSGNLIGELGLVRGIARMSSVQCISDDGAIVYSLSRDSYEELIKSNPQAARFIDLVCIQYLANRVQHVSNRIFETRCLPI</sequence>
<evidence type="ECO:0000256" key="6">
    <source>
        <dbReference type="SAM" id="Phobius"/>
    </source>
</evidence>
<feature type="transmembrane region" description="Helical" evidence="6">
    <location>
        <begin position="534"/>
        <end position="554"/>
    </location>
</feature>
<dbReference type="InterPro" id="IPR018490">
    <property type="entry name" value="cNMP-bd_dom_sf"/>
</dbReference>
<gene>
    <name evidence="9" type="ORF">SEMRO_2304_G322590.1</name>
</gene>
<dbReference type="AlphaFoldDB" id="A0A9N8F1N0"/>
<evidence type="ECO:0000256" key="3">
    <source>
        <dbReference type="ARBA" id="ARBA00022989"/>
    </source>
</evidence>
<feature type="region of interest" description="Disordered" evidence="5">
    <location>
        <begin position="1"/>
        <end position="70"/>
    </location>
</feature>
<dbReference type="PROSITE" id="PS50801">
    <property type="entry name" value="STAS"/>
    <property type="match status" value="1"/>
</dbReference>
<dbReference type="GO" id="GO:0016020">
    <property type="term" value="C:membrane"/>
    <property type="evidence" value="ECO:0007669"/>
    <property type="project" value="UniProtKB-SubCell"/>
</dbReference>
<evidence type="ECO:0000259" key="8">
    <source>
        <dbReference type="PROSITE" id="PS50801"/>
    </source>
</evidence>
<keyword evidence="4 6" id="KW-0472">Membrane</keyword>
<dbReference type="EMBL" id="CAICTM010002302">
    <property type="protein sequence ID" value="CAB9528725.1"/>
    <property type="molecule type" value="Genomic_DNA"/>
</dbReference>
<feature type="region of interest" description="Disordered" evidence="5">
    <location>
        <begin position="102"/>
        <end position="136"/>
    </location>
</feature>
<evidence type="ECO:0000259" key="7">
    <source>
        <dbReference type="PROSITE" id="PS50042"/>
    </source>
</evidence>
<feature type="domain" description="STAS" evidence="8">
    <location>
        <begin position="662"/>
        <end position="735"/>
    </location>
</feature>
<evidence type="ECO:0000256" key="4">
    <source>
        <dbReference type="ARBA" id="ARBA00023136"/>
    </source>
</evidence>
<dbReference type="PANTHER" id="PTHR43310">
    <property type="entry name" value="SULFATE TRANSPORTER YBAR-RELATED"/>
    <property type="match status" value="1"/>
</dbReference>
<feature type="compositionally biased region" description="Basic and acidic residues" evidence="5">
    <location>
        <begin position="1"/>
        <end position="25"/>
    </location>
</feature>
<dbReference type="PANTHER" id="PTHR43310:SF4">
    <property type="entry name" value="AFR304WP"/>
    <property type="match status" value="1"/>
</dbReference>
<dbReference type="Gene3D" id="3.30.750.24">
    <property type="entry name" value="STAS domain"/>
    <property type="match status" value="1"/>
</dbReference>
<comment type="subcellular location">
    <subcellularLocation>
        <location evidence="1">Membrane</location>
        <topology evidence="1">Multi-pass membrane protein</topology>
    </subcellularLocation>
</comment>
<dbReference type="PROSITE" id="PS50042">
    <property type="entry name" value="CNMP_BINDING_3"/>
    <property type="match status" value="1"/>
</dbReference>
<evidence type="ECO:0000256" key="1">
    <source>
        <dbReference type="ARBA" id="ARBA00004141"/>
    </source>
</evidence>
<keyword evidence="3 6" id="KW-1133">Transmembrane helix</keyword>
<dbReference type="InterPro" id="IPR052706">
    <property type="entry name" value="Membrane-Transporter-like"/>
</dbReference>
<proteinExistence type="predicted"/>
<evidence type="ECO:0000313" key="9">
    <source>
        <dbReference type="EMBL" id="CAB9528725.1"/>
    </source>
</evidence>
<feature type="transmembrane region" description="Helical" evidence="6">
    <location>
        <begin position="155"/>
        <end position="179"/>
    </location>
</feature>
<dbReference type="InterPro" id="IPR002645">
    <property type="entry name" value="STAS_dom"/>
</dbReference>
<dbReference type="SUPFAM" id="SSF52091">
    <property type="entry name" value="SpoIIaa-like"/>
    <property type="match status" value="1"/>
</dbReference>
<dbReference type="SUPFAM" id="SSF51206">
    <property type="entry name" value="cAMP-binding domain-like"/>
    <property type="match status" value="1"/>
</dbReference>
<dbReference type="OrthoDB" id="409725at2759"/>
<feature type="transmembrane region" description="Helical" evidence="6">
    <location>
        <begin position="302"/>
        <end position="321"/>
    </location>
</feature>
<feature type="transmembrane region" description="Helical" evidence="6">
    <location>
        <begin position="216"/>
        <end position="234"/>
    </location>
</feature>
<dbReference type="Proteomes" id="UP001153069">
    <property type="component" value="Unassembled WGS sequence"/>
</dbReference>
<evidence type="ECO:0000256" key="2">
    <source>
        <dbReference type="ARBA" id="ARBA00022692"/>
    </source>
</evidence>
<dbReference type="InterPro" id="IPR014710">
    <property type="entry name" value="RmlC-like_jellyroll"/>
</dbReference>
<dbReference type="CDD" id="cd00038">
    <property type="entry name" value="CAP_ED"/>
    <property type="match status" value="1"/>
</dbReference>
<dbReference type="Pfam" id="PF01740">
    <property type="entry name" value="STAS"/>
    <property type="match status" value="1"/>
</dbReference>
<accession>A0A9N8F1N0</accession>
<dbReference type="Pfam" id="PF00916">
    <property type="entry name" value="Sulfate_transp"/>
    <property type="match status" value="2"/>
</dbReference>
<evidence type="ECO:0000256" key="5">
    <source>
        <dbReference type="SAM" id="MobiDB-lite"/>
    </source>
</evidence>
<dbReference type="Pfam" id="PF00027">
    <property type="entry name" value="cNMP_binding"/>
    <property type="match status" value="1"/>
</dbReference>